<accession>A0A553PNQ7</accession>
<feature type="chain" id="PRO_5021940990" evidence="2">
    <location>
        <begin position="26"/>
        <end position="138"/>
    </location>
</feature>
<comment type="caution">
    <text evidence="3">The sequence shown here is derived from an EMBL/GenBank/DDBJ whole genome shotgun (WGS) entry which is preliminary data.</text>
</comment>
<keyword evidence="4" id="KW-1185">Reference proteome</keyword>
<reference evidence="3 4" key="1">
    <citation type="journal article" date="2018" name="Nat. Ecol. Evol.">
        <title>Genomic signatures of mitonuclear coevolution across populations of Tigriopus californicus.</title>
        <authorList>
            <person name="Barreto F.S."/>
            <person name="Watson E.T."/>
            <person name="Lima T.G."/>
            <person name="Willett C.S."/>
            <person name="Edmands S."/>
            <person name="Li W."/>
            <person name="Burton R.S."/>
        </authorList>
    </citation>
    <scope>NUCLEOTIDE SEQUENCE [LARGE SCALE GENOMIC DNA]</scope>
    <source>
        <strain evidence="3 4">San Diego</strain>
    </source>
</reference>
<feature type="compositionally biased region" description="Basic and acidic residues" evidence="1">
    <location>
        <begin position="93"/>
        <end position="106"/>
    </location>
</feature>
<proteinExistence type="predicted"/>
<dbReference type="AlphaFoldDB" id="A0A553PNQ7"/>
<feature type="compositionally biased region" description="Low complexity" evidence="1">
    <location>
        <begin position="53"/>
        <end position="64"/>
    </location>
</feature>
<feature type="region of interest" description="Disordered" evidence="1">
    <location>
        <begin position="29"/>
        <end position="109"/>
    </location>
</feature>
<name>A0A553PNQ7_TIGCA</name>
<evidence type="ECO:0000313" key="3">
    <source>
        <dbReference type="EMBL" id="TRY79313.1"/>
    </source>
</evidence>
<evidence type="ECO:0000256" key="1">
    <source>
        <dbReference type="SAM" id="MobiDB-lite"/>
    </source>
</evidence>
<feature type="signal peptide" evidence="2">
    <location>
        <begin position="1"/>
        <end position="25"/>
    </location>
</feature>
<evidence type="ECO:0000256" key="2">
    <source>
        <dbReference type="SAM" id="SignalP"/>
    </source>
</evidence>
<sequence length="138" mass="15633">MFSFFPSCLLAFTLCSTLCVHMVQSDSHSLEQDQDLSEPSRPNEAQEDHSLESNSNFNSDFGFGNHDDENLEEDGQINEEQPQQNDFDAGSFEGHDARESNGRDGDPIIESFRTQLEDANRAIKGEPDRESFHFEVDQ</sequence>
<keyword evidence="2" id="KW-0732">Signal</keyword>
<gene>
    <name evidence="3" type="ORF">TCAL_02000</name>
</gene>
<evidence type="ECO:0000313" key="4">
    <source>
        <dbReference type="Proteomes" id="UP000318571"/>
    </source>
</evidence>
<protein>
    <submittedName>
        <fullName evidence="3">Uncharacterized protein</fullName>
    </submittedName>
</protein>
<dbReference type="Proteomes" id="UP000318571">
    <property type="component" value="Chromosome 6"/>
</dbReference>
<organism evidence="3 4">
    <name type="scientific">Tigriopus californicus</name>
    <name type="common">Marine copepod</name>
    <dbReference type="NCBI Taxonomy" id="6832"/>
    <lineage>
        <taxon>Eukaryota</taxon>
        <taxon>Metazoa</taxon>
        <taxon>Ecdysozoa</taxon>
        <taxon>Arthropoda</taxon>
        <taxon>Crustacea</taxon>
        <taxon>Multicrustacea</taxon>
        <taxon>Hexanauplia</taxon>
        <taxon>Copepoda</taxon>
        <taxon>Harpacticoida</taxon>
        <taxon>Harpacticidae</taxon>
        <taxon>Tigriopus</taxon>
    </lineage>
</organism>
<dbReference type="EMBL" id="VCGU01000002">
    <property type="protein sequence ID" value="TRY79313.1"/>
    <property type="molecule type" value="Genomic_DNA"/>
</dbReference>